<protein>
    <submittedName>
        <fullName evidence="1">Uncharacterized protein</fullName>
    </submittedName>
</protein>
<gene>
    <name evidence="1" type="ORF">OESDEN_22490</name>
</gene>
<name>A0A0B1S3T2_OESDE</name>
<evidence type="ECO:0000313" key="2">
    <source>
        <dbReference type="Proteomes" id="UP000053660"/>
    </source>
</evidence>
<reference evidence="1 2" key="1">
    <citation type="submission" date="2014-03" db="EMBL/GenBank/DDBJ databases">
        <title>Draft genome of the hookworm Oesophagostomum dentatum.</title>
        <authorList>
            <person name="Mitreva M."/>
        </authorList>
    </citation>
    <scope>NUCLEOTIDE SEQUENCE [LARGE SCALE GENOMIC DNA]</scope>
    <source>
        <strain evidence="1 2">OD-Hann</strain>
    </source>
</reference>
<dbReference type="EMBL" id="KN610317">
    <property type="protein sequence ID" value="KHJ77890.1"/>
    <property type="molecule type" value="Genomic_DNA"/>
</dbReference>
<proteinExistence type="predicted"/>
<dbReference type="Proteomes" id="UP000053660">
    <property type="component" value="Unassembled WGS sequence"/>
</dbReference>
<organism evidence="1 2">
    <name type="scientific">Oesophagostomum dentatum</name>
    <name type="common">Nodular worm</name>
    <dbReference type="NCBI Taxonomy" id="61180"/>
    <lineage>
        <taxon>Eukaryota</taxon>
        <taxon>Metazoa</taxon>
        <taxon>Ecdysozoa</taxon>
        <taxon>Nematoda</taxon>
        <taxon>Chromadorea</taxon>
        <taxon>Rhabditida</taxon>
        <taxon>Rhabditina</taxon>
        <taxon>Rhabditomorpha</taxon>
        <taxon>Strongyloidea</taxon>
        <taxon>Strongylidae</taxon>
        <taxon>Oesophagostomum</taxon>
    </lineage>
</organism>
<dbReference type="AlphaFoldDB" id="A0A0B1S3T2"/>
<accession>A0A0B1S3T2</accession>
<keyword evidence="2" id="KW-1185">Reference proteome</keyword>
<sequence length="72" mass="8394">MYHRWKSLQHTSLLRKSKLRKFLITLTMPGSALMKKNISSSALEVMVLQKSYDKADLGFYQWKLLIGSFSKN</sequence>
<evidence type="ECO:0000313" key="1">
    <source>
        <dbReference type="EMBL" id="KHJ77890.1"/>
    </source>
</evidence>